<dbReference type="CDD" id="cd12240">
    <property type="entry name" value="RRM_NCBP2"/>
    <property type="match status" value="1"/>
</dbReference>
<evidence type="ECO:0000256" key="5">
    <source>
        <dbReference type="ARBA" id="ARBA00023187"/>
    </source>
</evidence>
<dbReference type="PROSITE" id="PS50102">
    <property type="entry name" value="RRM"/>
    <property type="match status" value="1"/>
</dbReference>
<protein>
    <recommendedName>
        <fullName evidence="8">Nuclear cap-binding protein subunit 2</fullName>
    </recommendedName>
    <alternativeName>
        <fullName evidence="8">20 kDa nuclear cap-binding protein</fullName>
    </alternativeName>
</protein>
<dbReference type="PANTHER" id="PTHR18847:SF0">
    <property type="entry name" value="NUCLEAR CAP-BINDING PROTEIN SUBUNIT 2"/>
    <property type="match status" value="1"/>
</dbReference>
<dbReference type="EMBL" id="CP031048">
    <property type="protein sequence ID" value="QDZ25061.1"/>
    <property type="molecule type" value="Genomic_DNA"/>
</dbReference>
<dbReference type="GO" id="GO:0005846">
    <property type="term" value="C:nuclear cap binding complex"/>
    <property type="evidence" value="ECO:0007669"/>
    <property type="project" value="InterPro"/>
</dbReference>
<dbReference type="InterPro" id="IPR034148">
    <property type="entry name" value="NCBP2_RRM"/>
</dbReference>
<evidence type="ECO:0000313" key="12">
    <source>
        <dbReference type="EMBL" id="QDZ25061.1"/>
    </source>
</evidence>
<accession>A0A5B8MXI2</accession>
<dbReference type="SMART" id="SM00360">
    <property type="entry name" value="RRM"/>
    <property type="match status" value="1"/>
</dbReference>
<dbReference type="STRING" id="1764295.A0A5B8MXI2"/>
<evidence type="ECO:0000256" key="1">
    <source>
        <dbReference type="ARBA" id="ARBA00004123"/>
    </source>
</evidence>
<dbReference type="GO" id="GO:0005634">
    <property type="term" value="C:nucleus"/>
    <property type="evidence" value="ECO:0007669"/>
    <property type="project" value="UniProtKB-SubCell"/>
</dbReference>
<dbReference type="GO" id="GO:0000339">
    <property type="term" value="F:RNA cap binding"/>
    <property type="evidence" value="ECO:0007669"/>
    <property type="project" value="InterPro"/>
</dbReference>
<proteinExistence type="inferred from homology"/>
<organism evidence="12 13">
    <name type="scientific">Chloropicon primus</name>
    <dbReference type="NCBI Taxonomy" id="1764295"/>
    <lineage>
        <taxon>Eukaryota</taxon>
        <taxon>Viridiplantae</taxon>
        <taxon>Chlorophyta</taxon>
        <taxon>Chloropicophyceae</taxon>
        <taxon>Chloropicales</taxon>
        <taxon>Chloropicaceae</taxon>
        <taxon>Chloropicon</taxon>
    </lineage>
</organism>
<keyword evidence="6 8" id="KW-0539">Nucleus</keyword>
<dbReference type="SUPFAM" id="SSF54928">
    <property type="entry name" value="RNA-binding domain, RBD"/>
    <property type="match status" value="1"/>
</dbReference>
<evidence type="ECO:0000256" key="6">
    <source>
        <dbReference type="ARBA" id="ARBA00023242"/>
    </source>
</evidence>
<keyword evidence="5 8" id="KW-0508">mRNA splicing</keyword>
<evidence type="ECO:0000256" key="8">
    <source>
        <dbReference type="RuleBase" id="RU364036"/>
    </source>
</evidence>
<dbReference type="Pfam" id="PF00076">
    <property type="entry name" value="RRM_1"/>
    <property type="match status" value="1"/>
</dbReference>
<dbReference type="EMBL" id="HBHL01001673">
    <property type="protein sequence ID" value="CAD9712110.1"/>
    <property type="molecule type" value="Transcribed_RNA"/>
</dbReference>
<dbReference type="AlphaFoldDB" id="A0A5B8MXI2"/>
<dbReference type="GO" id="GO:0045292">
    <property type="term" value="P:mRNA cis splicing, via spliceosome"/>
    <property type="evidence" value="ECO:0007669"/>
    <property type="project" value="InterPro"/>
</dbReference>
<comment type="similarity">
    <text evidence="2 8">Belongs to the RRM NCBP2 family.</text>
</comment>
<dbReference type="PANTHER" id="PTHR18847">
    <property type="entry name" value="20 KD NUCLEAR CAP BINDING PROTEIN"/>
    <property type="match status" value="1"/>
</dbReference>
<keyword evidence="4 7" id="KW-0694">RNA-binding</keyword>
<reference evidence="11" key="2">
    <citation type="submission" date="2021-01" db="EMBL/GenBank/DDBJ databases">
        <authorList>
            <person name="Corre E."/>
            <person name="Pelletier E."/>
            <person name="Niang G."/>
            <person name="Scheremetjew M."/>
            <person name="Finn R."/>
            <person name="Kale V."/>
            <person name="Holt S."/>
            <person name="Cochrane G."/>
            <person name="Meng A."/>
            <person name="Brown T."/>
            <person name="Cohen L."/>
        </authorList>
    </citation>
    <scope>NUCLEOTIDE SEQUENCE</scope>
    <source>
        <strain evidence="11">CCMP1205</strain>
    </source>
</reference>
<evidence type="ECO:0000256" key="4">
    <source>
        <dbReference type="ARBA" id="ARBA00022884"/>
    </source>
</evidence>
<feature type="domain" description="RRM" evidence="10">
    <location>
        <begin position="61"/>
        <end position="145"/>
    </location>
</feature>
<keyword evidence="3 8" id="KW-0507">mRNA processing</keyword>
<evidence type="ECO:0000259" key="10">
    <source>
        <dbReference type="PROSITE" id="PS50102"/>
    </source>
</evidence>
<evidence type="ECO:0000313" key="11">
    <source>
        <dbReference type="EMBL" id="CAD9712110.1"/>
    </source>
</evidence>
<dbReference type="InterPro" id="IPR012677">
    <property type="entry name" value="Nucleotide-bd_a/b_plait_sf"/>
</dbReference>
<dbReference type="OrthoDB" id="201398at2759"/>
<comment type="subcellular location">
    <subcellularLocation>
        <location evidence="1 8">Nucleus</location>
    </subcellularLocation>
</comment>
<reference evidence="12 13" key="1">
    <citation type="submission" date="2018-07" db="EMBL/GenBank/DDBJ databases">
        <title>The complete nuclear genome of the prasinophyte Chloropicon primus (CCMP1205).</title>
        <authorList>
            <person name="Pombert J.-F."/>
            <person name="Otis C."/>
            <person name="Turmel M."/>
            <person name="Lemieux C."/>
        </authorList>
    </citation>
    <scope>NUCLEOTIDE SEQUENCE [LARGE SCALE GENOMIC DNA]</scope>
    <source>
        <strain evidence="12 13">CCMP1205</strain>
    </source>
</reference>
<dbReference type="InterPro" id="IPR027157">
    <property type="entry name" value="NCBP2"/>
</dbReference>
<dbReference type="Proteomes" id="UP000316726">
    <property type="component" value="Chromosome 15"/>
</dbReference>
<dbReference type="InterPro" id="IPR000504">
    <property type="entry name" value="RRM_dom"/>
</dbReference>
<keyword evidence="13" id="KW-1185">Reference proteome</keyword>
<feature type="region of interest" description="Disordered" evidence="9">
    <location>
        <begin position="187"/>
        <end position="212"/>
    </location>
</feature>
<sequence>MATAMAGLKHGVVSQVCERDASSIVPVTSLTYAKLVKRSNYRDRQFRGTGMEYEHALNTSTTVYVGNLSFFTTEEQIWELFCQASGASKPHAVKKITMGLNRETKTPCGFCFVEFHTRRAAEQAVAWVSGRILDDRPIRVDIDWGFQEGRQYGRGKSGGQVRDEYRLDYDEGRGGYGALGETEALAAKEEQEEMEGGQAKRQRTAGGDNDNE</sequence>
<evidence type="ECO:0000313" key="13">
    <source>
        <dbReference type="Proteomes" id="UP000316726"/>
    </source>
</evidence>
<evidence type="ECO:0000256" key="9">
    <source>
        <dbReference type="SAM" id="MobiDB-lite"/>
    </source>
</evidence>
<evidence type="ECO:0000256" key="2">
    <source>
        <dbReference type="ARBA" id="ARBA00010725"/>
    </source>
</evidence>
<gene>
    <name evidence="12" type="ORF">A3770_15p75790</name>
    <name evidence="11" type="ORF">CPRI1469_LOCUS951</name>
</gene>
<evidence type="ECO:0000256" key="7">
    <source>
        <dbReference type="PROSITE-ProRule" id="PRU00176"/>
    </source>
</evidence>
<dbReference type="Gene3D" id="3.30.70.330">
    <property type="match status" value="1"/>
</dbReference>
<name>A0A5B8MXI2_9CHLO</name>
<evidence type="ECO:0000256" key="3">
    <source>
        <dbReference type="ARBA" id="ARBA00022664"/>
    </source>
</evidence>
<dbReference type="InterPro" id="IPR035979">
    <property type="entry name" value="RBD_domain_sf"/>
</dbReference>